<dbReference type="SUPFAM" id="SSF88697">
    <property type="entry name" value="PUA domain-like"/>
    <property type="match status" value="1"/>
</dbReference>
<dbReference type="InterPro" id="IPR016645">
    <property type="entry name" value="UCP016134"/>
</dbReference>
<feature type="domain" description="ASCH" evidence="1">
    <location>
        <begin position="6"/>
        <end position="112"/>
    </location>
</feature>
<dbReference type="SMART" id="SM01022">
    <property type="entry name" value="ASCH"/>
    <property type="match status" value="1"/>
</dbReference>
<organism evidence="2 3">
    <name type="scientific">Candidatus Terrybacteria bacterium RIFCSPHIGHO2_02_41_19</name>
    <dbReference type="NCBI Taxonomy" id="1802364"/>
    <lineage>
        <taxon>Bacteria</taxon>
        <taxon>Candidatus Terryibacteriota</taxon>
    </lineage>
</organism>
<dbReference type="AlphaFoldDB" id="A0A1G2PUJ8"/>
<evidence type="ECO:0000313" key="3">
    <source>
        <dbReference type="Proteomes" id="UP000178646"/>
    </source>
</evidence>
<name>A0A1G2PUJ8_9BACT</name>
<comment type="caution">
    <text evidence="2">The sequence shown here is derived from an EMBL/GenBank/DDBJ whole genome shotgun (WGS) entry which is preliminary data.</text>
</comment>
<evidence type="ECO:0000313" key="2">
    <source>
        <dbReference type="EMBL" id="OHA51272.1"/>
    </source>
</evidence>
<dbReference type="InterPro" id="IPR007374">
    <property type="entry name" value="ASCH_domain"/>
</dbReference>
<reference evidence="2 3" key="1">
    <citation type="journal article" date="2016" name="Nat. Commun.">
        <title>Thousands of microbial genomes shed light on interconnected biogeochemical processes in an aquifer system.</title>
        <authorList>
            <person name="Anantharaman K."/>
            <person name="Brown C.T."/>
            <person name="Hug L.A."/>
            <person name="Sharon I."/>
            <person name="Castelle C.J."/>
            <person name="Probst A.J."/>
            <person name="Thomas B.C."/>
            <person name="Singh A."/>
            <person name="Wilkins M.J."/>
            <person name="Karaoz U."/>
            <person name="Brodie E.L."/>
            <person name="Williams K.H."/>
            <person name="Hubbard S.S."/>
            <person name="Banfield J.F."/>
        </authorList>
    </citation>
    <scope>NUCLEOTIDE SEQUENCE [LARGE SCALE GENOMIC DNA]</scope>
</reference>
<dbReference type="Pfam" id="PF04266">
    <property type="entry name" value="ASCH"/>
    <property type="match status" value="1"/>
</dbReference>
<accession>A0A1G2PUJ8</accession>
<gene>
    <name evidence="2" type="ORF">A2W59_01820</name>
</gene>
<dbReference type="Proteomes" id="UP000178646">
    <property type="component" value="Unassembled WGS sequence"/>
</dbReference>
<protein>
    <recommendedName>
        <fullName evidence="1">ASCH domain-containing protein</fullName>
    </recommendedName>
</protein>
<evidence type="ECO:0000259" key="1">
    <source>
        <dbReference type="SMART" id="SM01022"/>
    </source>
</evidence>
<dbReference type="Gene3D" id="2.30.130.30">
    <property type="entry name" value="Hypothetical protein"/>
    <property type="match status" value="1"/>
</dbReference>
<sequence>MTTHTMKLSGLPFEKIINGKKIIESRLYDEKRKQINIGDQIEFSCNDKPGKKVITKVKALYRYESFKDLFSDFPSEYFGSNSKDELIKEIEIFYSKEEQKKYGVVGIKIELI</sequence>
<dbReference type="EMBL" id="MHSU01000005">
    <property type="protein sequence ID" value="OHA51272.1"/>
    <property type="molecule type" value="Genomic_DNA"/>
</dbReference>
<dbReference type="InterPro" id="IPR015947">
    <property type="entry name" value="PUA-like_sf"/>
</dbReference>
<dbReference type="PIRSF" id="PIRSF016134">
    <property type="entry name" value="UCP016134"/>
    <property type="match status" value="1"/>
</dbReference>
<proteinExistence type="predicted"/>